<accession>A0A164SK67</accession>
<gene>
    <name evidence="2" type="ORF">SISNIDRAFT_487233</name>
</gene>
<evidence type="ECO:0000313" key="2">
    <source>
        <dbReference type="EMBL" id="KZS91565.1"/>
    </source>
</evidence>
<reference evidence="2 3" key="1">
    <citation type="journal article" date="2016" name="Mol. Biol. Evol.">
        <title>Comparative Genomics of Early-Diverging Mushroom-Forming Fungi Provides Insights into the Origins of Lignocellulose Decay Capabilities.</title>
        <authorList>
            <person name="Nagy L.G."/>
            <person name="Riley R."/>
            <person name="Tritt A."/>
            <person name="Adam C."/>
            <person name="Daum C."/>
            <person name="Floudas D."/>
            <person name="Sun H."/>
            <person name="Yadav J.S."/>
            <person name="Pangilinan J."/>
            <person name="Larsson K.H."/>
            <person name="Matsuura K."/>
            <person name="Barry K."/>
            <person name="Labutti K."/>
            <person name="Kuo R."/>
            <person name="Ohm R.A."/>
            <person name="Bhattacharya S.S."/>
            <person name="Shirouzu T."/>
            <person name="Yoshinaga Y."/>
            <person name="Martin F.M."/>
            <person name="Grigoriev I.V."/>
            <person name="Hibbett D.S."/>
        </authorList>
    </citation>
    <scope>NUCLEOTIDE SEQUENCE [LARGE SCALE GENOMIC DNA]</scope>
    <source>
        <strain evidence="2 3">HHB9708</strain>
    </source>
</reference>
<name>A0A164SK67_9AGAM</name>
<dbReference type="AlphaFoldDB" id="A0A164SK67"/>
<dbReference type="Gene3D" id="3.40.30.10">
    <property type="entry name" value="Glutaredoxin"/>
    <property type="match status" value="1"/>
</dbReference>
<dbReference type="SUPFAM" id="SSF52833">
    <property type="entry name" value="Thioredoxin-like"/>
    <property type="match status" value="1"/>
</dbReference>
<dbReference type="PANTHER" id="PTHR10438:SF468">
    <property type="entry name" value="THIOREDOXIN-1-RELATED"/>
    <property type="match status" value="1"/>
</dbReference>
<dbReference type="EMBL" id="KV419414">
    <property type="protein sequence ID" value="KZS91565.1"/>
    <property type="molecule type" value="Genomic_DNA"/>
</dbReference>
<dbReference type="Pfam" id="PF00085">
    <property type="entry name" value="Thioredoxin"/>
    <property type="match status" value="1"/>
</dbReference>
<dbReference type="PANTHER" id="PTHR10438">
    <property type="entry name" value="THIOREDOXIN"/>
    <property type="match status" value="1"/>
</dbReference>
<keyword evidence="3" id="KW-1185">Reference proteome</keyword>
<dbReference type="STRING" id="1314777.A0A164SK67"/>
<organism evidence="2 3">
    <name type="scientific">Sistotremastrum niveocremeum HHB9708</name>
    <dbReference type="NCBI Taxonomy" id="1314777"/>
    <lineage>
        <taxon>Eukaryota</taxon>
        <taxon>Fungi</taxon>
        <taxon>Dikarya</taxon>
        <taxon>Basidiomycota</taxon>
        <taxon>Agaricomycotina</taxon>
        <taxon>Agaricomycetes</taxon>
        <taxon>Sistotremastrales</taxon>
        <taxon>Sistotremastraceae</taxon>
        <taxon>Sertulicium</taxon>
        <taxon>Sertulicium niveocremeum</taxon>
    </lineage>
</organism>
<evidence type="ECO:0000313" key="3">
    <source>
        <dbReference type="Proteomes" id="UP000076722"/>
    </source>
</evidence>
<dbReference type="InterPro" id="IPR050620">
    <property type="entry name" value="Thioredoxin_H-type-like"/>
</dbReference>
<dbReference type="OrthoDB" id="2121326at2759"/>
<protein>
    <submittedName>
        <fullName evidence="2">Thioredoxin</fullName>
    </submittedName>
</protein>
<dbReference type="CDD" id="cd02947">
    <property type="entry name" value="TRX_family"/>
    <property type="match status" value="1"/>
</dbReference>
<dbReference type="PROSITE" id="PS51352">
    <property type="entry name" value="THIOREDOXIN_2"/>
    <property type="match status" value="1"/>
</dbReference>
<evidence type="ECO:0000259" key="1">
    <source>
        <dbReference type="PROSITE" id="PS51352"/>
    </source>
</evidence>
<dbReference type="Proteomes" id="UP000076722">
    <property type="component" value="Unassembled WGS sequence"/>
</dbReference>
<sequence>MPVSYVQSLDQFQEIIQQDSYSVFMFSASWAGPSKHLSPVFQSFSNHEAWGHVQFFDVDMDEQPDIVQEAGVSNPPTFVVFNGGQRIAAWTGSAPASLEQFLNRIPQ</sequence>
<dbReference type="InterPro" id="IPR036249">
    <property type="entry name" value="Thioredoxin-like_sf"/>
</dbReference>
<dbReference type="InterPro" id="IPR013766">
    <property type="entry name" value="Thioredoxin_domain"/>
</dbReference>
<proteinExistence type="predicted"/>
<feature type="domain" description="Thioredoxin" evidence="1">
    <location>
        <begin position="1"/>
        <end position="107"/>
    </location>
</feature>